<accession>I7LTF5</accession>
<dbReference type="AlphaFoldDB" id="I7LTF5"/>
<organism evidence="1 2">
    <name type="scientific">Tetrahymena thermophila (strain SB210)</name>
    <dbReference type="NCBI Taxonomy" id="312017"/>
    <lineage>
        <taxon>Eukaryota</taxon>
        <taxon>Sar</taxon>
        <taxon>Alveolata</taxon>
        <taxon>Ciliophora</taxon>
        <taxon>Intramacronucleata</taxon>
        <taxon>Oligohymenophorea</taxon>
        <taxon>Hymenostomatida</taxon>
        <taxon>Tetrahymenina</taxon>
        <taxon>Tetrahymenidae</taxon>
        <taxon>Tetrahymena</taxon>
    </lineage>
</organism>
<dbReference type="EMBL" id="GG662587">
    <property type="protein sequence ID" value="EAR85150.1"/>
    <property type="molecule type" value="Genomic_DNA"/>
</dbReference>
<dbReference type="KEGG" id="tet:TTHERM_00486000"/>
<protein>
    <submittedName>
        <fullName evidence="1">Uncharacterized protein</fullName>
    </submittedName>
</protein>
<evidence type="ECO:0000313" key="2">
    <source>
        <dbReference type="Proteomes" id="UP000009168"/>
    </source>
</evidence>
<dbReference type="RefSeq" id="XP_001032813.1">
    <property type="nucleotide sequence ID" value="XM_001032813.1"/>
</dbReference>
<dbReference type="InParanoid" id="I7LTF5"/>
<sequence length="402" mass="47036">MASQLQQLQELQLQEINLNDEPVKNQNQQASKVQQLQEFTKKILSAKNNDSQMIQSLEYIKQKINFTSKTPSQFEYDGDQSFREGIKCSFLDESESNYSSVSTVASINVGLTQHEKKTPKIQYQQTLYVLRDQEQNQSSSNENPQSFIDLWSIFKQIYMQEKSLQSQCELQSRAQLNKAQNNDENEEDDNQFNIFSCLQCFKKRQLPKYLLVEKNLILYMYNTKKLSKENNSNLIQKINRFYTQVNQRVNAVLKINQEIDNLSVLSNLFLIAFSDFHSEIFNYLLDVLNQAQEINGQKKVSITKIAQIFTSDIIYLLSTSRIDNQILQRQSVINYVNNLFFALMFCYFQECVRNQSDFGEQSSKTILNALLKQVNAKPDSIVNYFTKRFPSFIIDKNFLKYI</sequence>
<gene>
    <name evidence="1" type="ORF">TTHERM_00486000</name>
</gene>
<dbReference type="GeneID" id="7831111"/>
<dbReference type="HOGENOM" id="CLU_686045_0_0_1"/>
<keyword evidence="2" id="KW-1185">Reference proteome</keyword>
<evidence type="ECO:0000313" key="1">
    <source>
        <dbReference type="EMBL" id="EAR85150.1"/>
    </source>
</evidence>
<name>I7LTF5_TETTS</name>
<dbReference type="Proteomes" id="UP000009168">
    <property type="component" value="Unassembled WGS sequence"/>
</dbReference>
<reference evidence="2" key="1">
    <citation type="journal article" date="2006" name="PLoS Biol.">
        <title>Macronuclear genome sequence of the ciliate Tetrahymena thermophila, a model eukaryote.</title>
        <authorList>
            <person name="Eisen J.A."/>
            <person name="Coyne R.S."/>
            <person name="Wu M."/>
            <person name="Wu D."/>
            <person name="Thiagarajan M."/>
            <person name="Wortman J.R."/>
            <person name="Badger J.H."/>
            <person name="Ren Q."/>
            <person name="Amedeo P."/>
            <person name="Jones K.M."/>
            <person name="Tallon L.J."/>
            <person name="Delcher A.L."/>
            <person name="Salzberg S.L."/>
            <person name="Silva J.C."/>
            <person name="Haas B.J."/>
            <person name="Majoros W.H."/>
            <person name="Farzad M."/>
            <person name="Carlton J.M."/>
            <person name="Smith R.K. Jr."/>
            <person name="Garg J."/>
            <person name="Pearlman R.E."/>
            <person name="Karrer K.M."/>
            <person name="Sun L."/>
            <person name="Manning G."/>
            <person name="Elde N.C."/>
            <person name="Turkewitz A.P."/>
            <person name="Asai D.J."/>
            <person name="Wilkes D.E."/>
            <person name="Wang Y."/>
            <person name="Cai H."/>
            <person name="Collins K."/>
            <person name="Stewart B.A."/>
            <person name="Lee S.R."/>
            <person name="Wilamowska K."/>
            <person name="Weinberg Z."/>
            <person name="Ruzzo W.L."/>
            <person name="Wloga D."/>
            <person name="Gaertig J."/>
            <person name="Frankel J."/>
            <person name="Tsao C.-C."/>
            <person name="Gorovsky M.A."/>
            <person name="Keeling P.J."/>
            <person name="Waller R.F."/>
            <person name="Patron N.J."/>
            <person name="Cherry J.M."/>
            <person name="Stover N.A."/>
            <person name="Krieger C.J."/>
            <person name="del Toro C."/>
            <person name="Ryder H.F."/>
            <person name="Williamson S.C."/>
            <person name="Barbeau R.A."/>
            <person name="Hamilton E.P."/>
            <person name="Orias E."/>
        </authorList>
    </citation>
    <scope>NUCLEOTIDE SEQUENCE [LARGE SCALE GENOMIC DNA]</scope>
    <source>
        <strain evidence="2">SB210</strain>
    </source>
</reference>
<proteinExistence type="predicted"/>